<dbReference type="RefSeq" id="WP_194291022.1">
    <property type="nucleotide sequence ID" value="NZ_WEGI01000013.1"/>
</dbReference>
<dbReference type="InterPro" id="IPR011051">
    <property type="entry name" value="RmlC_Cupin_sf"/>
</dbReference>
<dbReference type="Pfam" id="PF00190">
    <property type="entry name" value="Cupin_1"/>
    <property type="match status" value="1"/>
</dbReference>
<sequence length="148" mass="15783">MVKSVRVVRSADTAEVFGPQRQRLTPCITTEVCGAEGISAGTVYMPPGGMSRAHYHAHSEIVVFCLRGDAATLIGPELEPYFHGPGEFIYIPEGVVHVAVNLGVADDLVAVEMRTDPQFNDDVVLTPEHDEAAAAVAARLRAELAVTA</sequence>
<dbReference type="InterPro" id="IPR006045">
    <property type="entry name" value="Cupin_1"/>
</dbReference>
<comment type="caution">
    <text evidence="2">The sequence shown here is derived from an EMBL/GenBank/DDBJ whole genome shotgun (WGS) entry which is preliminary data.</text>
</comment>
<dbReference type="InterPro" id="IPR014710">
    <property type="entry name" value="RmlC-like_jellyroll"/>
</dbReference>
<dbReference type="Gene3D" id="2.60.120.10">
    <property type="entry name" value="Jelly Rolls"/>
    <property type="match status" value="1"/>
</dbReference>
<evidence type="ECO:0000259" key="1">
    <source>
        <dbReference type="Pfam" id="PF00190"/>
    </source>
</evidence>
<gene>
    <name evidence="2" type="ORF">NRB56_57170</name>
</gene>
<protein>
    <recommendedName>
        <fullName evidence="1">Cupin type-1 domain-containing protein</fullName>
    </recommendedName>
</protein>
<reference evidence="2 3" key="1">
    <citation type="submission" date="2019-10" db="EMBL/GenBank/DDBJ databases">
        <title>Nocardia macrotermitis sp. nov. and Nocardia aurantia sp. nov., isolated from the gut of fungus growing-termite Macrotermes natalensis.</title>
        <authorList>
            <person name="Benndorf R."/>
            <person name="Schwitalla J."/>
            <person name="Martin K."/>
            <person name="De Beer W."/>
            <person name="Kaster A.-K."/>
            <person name="Vollmers J."/>
            <person name="Poulsen M."/>
            <person name="Beemelmanns C."/>
        </authorList>
    </citation>
    <scope>NUCLEOTIDE SEQUENCE [LARGE SCALE GENOMIC DNA]</scope>
    <source>
        <strain evidence="2 3">RB56</strain>
    </source>
</reference>
<organism evidence="2 3">
    <name type="scientific">Nocardia aurantia</name>
    <dbReference type="NCBI Taxonomy" id="2585199"/>
    <lineage>
        <taxon>Bacteria</taxon>
        <taxon>Bacillati</taxon>
        <taxon>Actinomycetota</taxon>
        <taxon>Actinomycetes</taxon>
        <taxon>Mycobacteriales</taxon>
        <taxon>Nocardiaceae</taxon>
        <taxon>Nocardia</taxon>
    </lineage>
</organism>
<dbReference type="Proteomes" id="UP000431401">
    <property type="component" value="Unassembled WGS sequence"/>
</dbReference>
<evidence type="ECO:0000313" key="3">
    <source>
        <dbReference type="Proteomes" id="UP000431401"/>
    </source>
</evidence>
<feature type="domain" description="Cupin type-1" evidence="1">
    <location>
        <begin position="36"/>
        <end position="126"/>
    </location>
</feature>
<accession>A0A7K0DWG9</accession>
<evidence type="ECO:0000313" key="2">
    <source>
        <dbReference type="EMBL" id="MQY30119.1"/>
    </source>
</evidence>
<keyword evidence="3" id="KW-1185">Reference proteome</keyword>
<dbReference type="SUPFAM" id="SSF51182">
    <property type="entry name" value="RmlC-like cupins"/>
    <property type="match status" value="1"/>
</dbReference>
<proteinExistence type="predicted"/>
<dbReference type="AlphaFoldDB" id="A0A7K0DWG9"/>
<name>A0A7K0DWG9_9NOCA</name>
<dbReference type="EMBL" id="WEGI01000013">
    <property type="protein sequence ID" value="MQY30119.1"/>
    <property type="molecule type" value="Genomic_DNA"/>
</dbReference>